<dbReference type="Proteomes" id="UP001430953">
    <property type="component" value="Unassembled WGS sequence"/>
</dbReference>
<comment type="caution">
    <text evidence="1">The sequence shown here is derived from an EMBL/GenBank/DDBJ whole genome shotgun (WGS) entry which is preliminary data.</text>
</comment>
<accession>A0AAW2EQW6</accession>
<keyword evidence="2" id="KW-1185">Reference proteome</keyword>
<organism evidence="1 2">
    <name type="scientific">Cardiocondyla obscurior</name>
    <dbReference type="NCBI Taxonomy" id="286306"/>
    <lineage>
        <taxon>Eukaryota</taxon>
        <taxon>Metazoa</taxon>
        <taxon>Ecdysozoa</taxon>
        <taxon>Arthropoda</taxon>
        <taxon>Hexapoda</taxon>
        <taxon>Insecta</taxon>
        <taxon>Pterygota</taxon>
        <taxon>Neoptera</taxon>
        <taxon>Endopterygota</taxon>
        <taxon>Hymenoptera</taxon>
        <taxon>Apocrita</taxon>
        <taxon>Aculeata</taxon>
        <taxon>Formicoidea</taxon>
        <taxon>Formicidae</taxon>
        <taxon>Myrmicinae</taxon>
        <taxon>Cardiocondyla</taxon>
    </lineage>
</organism>
<name>A0AAW2EQW6_9HYME</name>
<gene>
    <name evidence="1" type="ORF">PUN28_016891</name>
</gene>
<dbReference type="EMBL" id="JADYXP020000019">
    <property type="protein sequence ID" value="KAL0105527.1"/>
    <property type="molecule type" value="Genomic_DNA"/>
</dbReference>
<evidence type="ECO:0000313" key="2">
    <source>
        <dbReference type="Proteomes" id="UP001430953"/>
    </source>
</evidence>
<sequence>MLIRCNGSRCDLESRQPHSSYRSSVISKFLKISEELYEDVSEDDFRPVQMFNFGNDNNGDDDNNANEVLEARANHMEGANEENVMAEIEQMFRQMFSEVGDDLVLTQVTAEITYQALHCRIHFYYTNDYLLYCVPCFMGEQLLAHEDFNMVRCHRAETYEILLAEQHILCVKCENPLAIIINSDMCQLCNP</sequence>
<proteinExistence type="predicted"/>
<reference evidence="1 2" key="1">
    <citation type="submission" date="2023-03" db="EMBL/GenBank/DDBJ databases">
        <title>High recombination rates correlate with genetic variation in Cardiocondyla obscurior ants.</title>
        <authorList>
            <person name="Errbii M."/>
        </authorList>
    </citation>
    <scope>NUCLEOTIDE SEQUENCE [LARGE SCALE GENOMIC DNA]</scope>
    <source>
        <strain evidence="1">Alpha-2009</strain>
        <tissue evidence="1">Whole body</tissue>
    </source>
</reference>
<protein>
    <submittedName>
        <fullName evidence="1">Uncharacterized protein</fullName>
    </submittedName>
</protein>
<dbReference type="AlphaFoldDB" id="A0AAW2EQW6"/>
<evidence type="ECO:0000313" key="1">
    <source>
        <dbReference type="EMBL" id="KAL0105527.1"/>
    </source>
</evidence>